<sequence length="185" mass="19764">MNEHSNNDFEARLAAVRPPAVQIDRDRLMYEAGWAAAEAQLARPTIQTTNWWKAASAVSTLAAAALLAVVVQQASPSTSGHTEQAVSPVASAVVEVTEPVEVPPVSTLQKTRPQTSTPPWAAPLRSNPSAPYLVLRQAVVAGQFDEFGIEPDKGVTVVGQPRVLTTSRELMKQMLAEQGLDGSRS</sequence>
<accession>A0A5C5YMI2</accession>
<dbReference type="AlphaFoldDB" id="A0A5C5YMI2"/>
<proteinExistence type="predicted"/>
<reference evidence="2 3" key="1">
    <citation type="submission" date="2019-02" db="EMBL/GenBank/DDBJ databases">
        <title>Deep-cultivation of Planctomycetes and their phenomic and genomic characterization uncovers novel biology.</title>
        <authorList>
            <person name="Wiegand S."/>
            <person name="Jogler M."/>
            <person name="Boedeker C."/>
            <person name="Pinto D."/>
            <person name="Vollmers J."/>
            <person name="Rivas-Marin E."/>
            <person name="Kohn T."/>
            <person name="Peeters S.H."/>
            <person name="Heuer A."/>
            <person name="Rast P."/>
            <person name="Oberbeckmann S."/>
            <person name="Bunk B."/>
            <person name="Jeske O."/>
            <person name="Meyerdierks A."/>
            <person name="Storesund J.E."/>
            <person name="Kallscheuer N."/>
            <person name="Luecker S."/>
            <person name="Lage O.M."/>
            <person name="Pohl T."/>
            <person name="Merkel B.J."/>
            <person name="Hornburger P."/>
            <person name="Mueller R.-W."/>
            <person name="Bruemmer F."/>
            <person name="Labrenz M."/>
            <person name="Spormann A.M."/>
            <person name="Op Den Camp H."/>
            <person name="Overmann J."/>
            <person name="Amann R."/>
            <person name="Jetten M.S.M."/>
            <person name="Mascher T."/>
            <person name="Medema M.H."/>
            <person name="Devos D.P."/>
            <person name="Kaster A.-K."/>
            <person name="Ovreas L."/>
            <person name="Rohde M."/>
            <person name="Galperin M.Y."/>
            <person name="Jogler C."/>
        </authorList>
    </citation>
    <scope>NUCLEOTIDE SEQUENCE [LARGE SCALE GENOMIC DNA]</scope>
    <source>
        <strain evidence="2 3">Pla123a</strain>
    </source>
</reference>
<organism evidence="2 3">
    <name type="scientific">Posidoniimonas polymericola</name>
    <dbReference type="NCBI Taxonomy" id="2528002"/>
    <lineage>
        <taxon>Bacteria</taxon>
        <taxon>Pseudomonadati</taxon>
        <taxon>Planctomycetota</taxon>
        <taxon>Planctomycetia</taxon>
        <taxon>Pirellulales</taxon>
        <taxon>Lacipirellulaceae</taxon>
        <taxon>Posidoniimonas</taxon>
    </lineage>
</organism>
<dbReference type="RefSeq" id="WP_146587996.1">
    <property type="nucleotide sequence ID" value="NZ_SJPO01000006.1"/>
</dbReference>
<dbReference type="Proteomes" id="UP000318478">
    <property type="component" value="Unassembled WGS sequence"/>
</dbReference>
<evidence type="ECO:0000313" key="2">
    <source>
        <dbReference type="EMBL" id="TWT76065.1"/>
    </source>
</evidence>
<evidence type="ECO:0000313" key="3">
    <source>
        <dbReference type="Proteomes" id="UP000318478"/>
    </source>
</evidence>
<dbReference type="EMBL" id="SJPO01000006">
    <property type="protein sequence ID" value="TWT76065.1"/>
    <property type="molecule type" value="Genomic_DNA"/>
</dbReference>
<protein>
    <submittedName>
        <fullName evidence="2">Uncharacterized protein</fullName>
    </submittedName>
</protein>
<evidence type="ECO:0000256" key="1">
    <source>
        <dbReference type="SAM" id="MobiDB-lite"/>
    </source>
</evidence>
<feature type="compositionally biased region" description="Polar residues" evidence="1">
    <location>
        <begin position="108"/>
        <end position="118"/>
    </location>
</feature>
<feature type="region of interest" description="Disordered" evidence="1">
    <location>
        <begin position="104"/>
        <end position="124"/>
    </location>
</feature>
<gene>
    <name evidence="2" type="ORF">Pla123a_28520</name>
</gene>
<name>A0A5C5YMI2_9BACT</name>
<keyword evidence="3" id="KW-1185">Reference proteome</keyword>
<comment type="caution">
    <text evidence="2">The sequence shown here is derived from an EMBL/GenBank/DDBJ whole genome shotgun (WGS) entry which is preliminary data.</text>
</comment>